<dbReference type="AlphaFoldDB" id="A0A1G6CMV0"/>
<evidence type="ECO:0000256" key="4">
    <source>
        <dbReference type="ARBA" id="ARBA00022679"/>
    </source>
</evidence>
<feature type="binding site" evidence="9">
    <location>
        <begin position="41"/>
        <end position="42"/>
    </location>
    <ligand>
        <name>substrate</name>
    </ligand>
</feature>
<evidence type="ECO:0000259" key="10">
    <source>
        <dbReference type="Pfam" id="PF00696"/>
    </source>
</evidence>
<feature type="site" description="Transition state stabilizer" evidence="9">
    <location>
        <position position="215"/>
    </location>
</feature>
<keyword evidence="7 9" id="KW-0067">ATP-binding</keyword>
<evidence type="ECO:0000256" key="5">
    <source>
        <dbReference type="ARBA" id="ARBA00022741"/>
    </source>
</evidence>
<feature type="domain" description="Aspartate/glutamate/uridylate kinase" evidence="10">
    <location>
        <begin position="4"/>
        <end position="233"/>
    </location>
</feature>
<evidence type="ECO:0000256" key="3">
    <source>
        <dbReference type="ARBA" id="ARBA00022605"/>
    </source>
</evidence>
<feature type="binding site" evidence="9">
    <location>
        <position position="63"/>
    </location>
    <ligand>
        <name>substrate</name>
    </ligand>
</feature>
<dbReference type="InterPro" id="IPR037528">
    <property type="entry name" value="ArgB"/>
</dbReference>
<dbReference type="CDD" id="cd04238">
    <property type="entry name" value="AAK_NAGK-like"/>
    <property type="match status" value="1"/>
</dbReference>
<dbReference type="PANTHER" id="PTHR23342:SF0">
    <property type="entry name" value="N-ACETYLGLUTAMATE SYNTHASE, MITOCHONDRIAL"/>
    <property type="match status" value="1"/>
</dbReference>
<accession>A0A1G6CMV0</accession>
<dbReference type="PANTHER" id="PTHR23342">
    <property type="entry name" value="N-ACETYLGLUTAMATE SYNTHASE"/>
    <property type="match status" value="1"/>
</dbReference>
<evidence type="ECO:0000313" key="11">
    <source>
        <dbReference type="EMBL" id="SDB34085.1"/>
    </source>
</evidence>
<evidence type="ECO:0000256" key="6">
    <source>
        <dbReference type="ARBA" id="ARBA00022777"/>
    </source>
</evidence>
<comment type="function">
    <text evidence="9">Catalyzes the ATP-dependent phosphorylation of N-acetyl-L-glutamate.</text>
</comment>
<dbReference type="InterPro" id="IPR004662">
    <property type="entry name" value="AcgluKinase_fam"/>
</dbReference>
<evidence type="ECO:0000256" key="1">
    <source>
        <dbReference type="ARBA" id="ARBA00004828"/>
    </source>
</evidence>
<keyword evidence="6 9" id="KW-0418">Kinase</keyword>
<keyword evidence="12" id="KW-1185">Reference proteome</keyword>
<dbReference type="GO" id="GO:0005524">
    <property type="term" value="F:ATP binding"/>
    <property type="evidence" value="ECO:0007669"/>
    <property type="project" value="UniProtKB-UniRule"/>
</dbReference>
<dbReference type="Pfam" id="PF00696">
    <property type="entry name" value="AA_kinase"/>
    <property type="match status" value="1"/>
</dbReference>
<dbReference type="GO" id="GO:0003991">
    <property type="term" value="F:acetylglutamate kinase activity"/>
    <property type="evidence" value="ECO:0007669"/>
    <property type="project" value="UniProtKB-UniRule"/>
</dbReference>
<evidence type="ECO:0000313" key="12">
    <source>
        <dbReference type="Proteomes" id="UP000182508"/>
    </source>
</evidence>
<keyword evidence="4 9" id="KW-0808">Transferase</keyword>
<comment type="similarity">
    <text evidence="9">Belongs to the acetylglutamate kinase family. ArgB subfamily.</text>
</comment>
<dbReference type="EC" id="2.7.2.8" evidence="9"/>
<feature type="site" description="Transition state stabilizer" evidence="9">
    <location>
        <position position="8"/>
    </location>
</feature>
<gene>
    <name evidence="9" type="primary">argB</name>
    <name evidence="11" type="ORF">SAMN02910293_01678</name>
</gene>
<dbReference type="SUPFAM" id="SSF53633">
    <property type="entry name" value="Carbamate kinase-like"/>
    <property type="match status" value="1"/>
</dbReference>
<dbReference type="RefSeq" id="WP_018164283.1">
    <property type="nucleotide sequence ID" value="NZ_FMXP01000024.1"/>
</dbReference>
<name>A0A1G6CMV0_9STRE</name>
<dbReference type="EMBL" id="FMXP01000024">
    <property type="protein sequence ID" value="SDB34085.1"/>
    <property type="molecule type" value="Genomic_DNA"/>
</dbReference>
<comment type="pathway">
    <text evidence="1 9">Amino-acid biosynthesis; L-arginine biosynthesis; N(2)-acetyl-L-ornithine from L-glutamate: step 2/4.</text>
</comment>
<dbReference type="InterPro" id="IPR001057">
    <property type="entry name" value="Glu/AcGlu_kinase"/>
</dbReference>
<feature type="binding site" evidence="9">
    <location>
        <position position="156"/>
    </location>
    <ligand>
        <name>substrate</name>
    </ligand>
</feature>
<dbReference type="PRINTS" id="PR00474">
    <property type="entry name" value="GLU5KINASE"/>
</dbReference>
<reference evidence="11 12" key="1">
    <citation type="submission" date="2016-10" db="EMBL/GenBank/DDBJ databases">
        <authorList>
            <person name="de Groot N.N."/>
        </authorList>
    </citation>
    <scope>NUCLEOTIDE SEQUENCE [LARGE SCALE GENOMIC DNA]</scope>
    <source>
        <strain evidence="11 12">A-4</strain>
    </source>
</reference>
<dbReference type="GO" id="GO:0005737">
    <property type="term" value="C:cytoplasm"/>
    <property type="evidence" value="ECO:0007669"/>
    <property type="project" value="UniProtKB-SubCell"/>
</dbReference>
<organism evidence="11 12">
    <name type="scientific">Streptococcus henryi</name>
    <dbReference type="NCBI Taxonomy" id="439219"/>
    <lineage>
        <taxon>Bacteria</taxon>
        <taxon>Bacillati</taxon>
        <taxon>Bacillota</taxon>
        <taxon>Bacilli</taxon>
        <taxon>Lactobacillales</taxon>
        <taxon>Streptococcaceae</taxon>
        <taxon>Streptococcus</taxon>
    </lineage>
</organism>
<dbReference type="GO" id="GO:0042450">
    <property type="term" value="P:L-arginine biosynthetic process via ornithine"/>
    <property type="evidence" value="ECO:0007669"/>
    <property type="project" value="UniProtKB-UniRule"/>
</dbReference>
<dbReference type="InterPro" id="IPR036393">
    <property type="entry name" value="AceGlu_kinase-like_sf"/>
</dbReference>
<keyword evidence="3 9" id="KW-0028">Amino-acid biosynthesis</keyword>
<dbReference type="STRING" id="439219.SAMN02910293_01678"/>
<dbReference type="InterPro" id="IPR001048">
    <property type="entry name" value="Asp/Glu/Uridylate_kinase"/>
</dbReference>
<comment type="catalytic activity">
    <reaction evidence="8 9">
        <text>N-acetyl-L-glutamate + ATP = N-acetyl-L-glutamyl 5-phosphate + ADP</text>
        <dbReference type="Rhea" id="RHEA:14629"/>
        <dbReference type="ChEBI" id="CHEBI:30616"/>
        <dbReference type="ChEBI" id="CHEBI:44337"/>
        <dbReference type="ChEBI" id="CHEBI:57936"/>
        <dbReference type="ChEBI" id="CHEBI:456216"/>
        <dbReference type="EC" id="2.7.2.8"/>
    </reaction>
</comment>
<dbReference type="Gene3D" id="3.40.1160.10">
    <property type="entry name" value="Acetylglutamate kinase-like"/>
    <property type="match status" value="1"/>
</dbReference>
<evidence type="ECO:0000256" key="7">
    <source>
        <dbReference type="ARBA" id="ARBA00022840"/>
    </source>
</evidence>
<sequence>MKETIVIKIGGVASQQLSLDFIAQVKAWKEAGKHLVIVHGGGFAINKLMKDHKVAVKKIDGLRVTSKSDMVLVERALLDIVGKDLTKKLNQSGVDSVQLLSDLEKVVEAEFLDQETFGYVGEVSHIQSAYLEQMLSDDMIPVLASLGYSKDGELLNINADYLATAVATALSADQLILMTDVKGVLENGAVLDSLSVQAVQEKIDQGVITGGMIPKIESAAKTVQAGVGQVLIGDNLTSGTWIGKD</sequence>
<dbReference type="HAMAP" id="MF_00082">
    <property type="entry name" value="ArgB"/>
    <property type="match status" value="1"/>
</dbReference>
<keyword evidence="2 9" id="KW-0055">Arginine biosynthesis</keyword>
<protein>
    <recommendedName>
        <fullName evidence="9">Acetylglutamate kinase</fullName>
        <ecNumber evidence="9">2.7.2.8</ecNumber>
    </recommendedName>
    <alternativeName>
        <fullName evidence="9">N-acetyl-L-glutamate 5-phosphotransferase</fullName>
    </alternativeName>
    <alternativeName>
        <fullName evidence="9">NAG kinase</fullName>
        <shortName evidence="9">NAGK</shortName>
    </alternativeName>
</protein>
<evidence type="ECO:0000256" key="9">
    <source>
        <dbReference type="HAMAP-Rule" id="MF_00082"/>
    </source>
</evidence>
<keyword evidence="9" id="KW-0963">Cytoplasm</keyword>
<dbReference type="eggNOG" id="COG0548">
    <property type="taxonomic scope" value="Bacteria"/>
</dbReference>
<evidence type="ECO:0000256" key="2">
    <source>
        <dbReference type="ARBA" id="ARBA00022571"/>
    </source>
</evidence>
<keyword evidence="5 9" id="KW-0547">Nucleotide-binding</keyword>
<dbReference type="Proteomes" id="UP000182508">
    <property type="component" value="Unassembled WGS sequence"/>
</dbReference>
<proteinExistence type="inferred from homology"/>
<dbReference type="PIRSF" id="PIRSF000728">
    <property type="entry name" value="NAGK"/>
    <property type="match status" value="1"/>
</dbReference>
<dbReference type="NCBIfam" id="TIGR00761">
    <property type="entry name" value="argB"/>
    <property type="match status" value="1"/>
</dbReference>
<dbReference type="UniPathway" id="UPA00068">
    <property type="reaction ID" value="UER00107"/>
</dbReference>
<evidence type="ECO:0000256" key="8">
    <source>
        <dbReference type="ARBA" id="ARBA00048141"/>
    </source>
</evidence>
<comment type="subcellular location">
    <subcellularLocation>
        <location evidence="9">Cytoplasm</location>
    </subcellularLocation>
</comment>